<evidence type="ECO:0000256" key="1">
    <source>
        <dbReference type="SAM" id="MobiDB-lite"/>
    </source>
</evidence>
<organism evidence="3 4">
    <name type="scientific">Isosphaera pallida (strain ATCC 43644 / DSM 9630 / IS1B)</name>
    <dbReference type="NCBI Taxonomy" id="575540"/>
    <lineage>
        <taxon>Bacteria</taxon>
        <taxon>Pseudomonadati</taxon>
        <taxon>Planctomycetota</taxon>
        <taxon>Planctomycetia</taxon>
        <taxon>Isosphaerales</taxon>
        <taxon>Isosphaeraceae</taxon>
        <taxon>Isosphaera</taxon>
    </lineage>
</organism>
<dbReference type="eggNOG" id="ENOG5033VEM">
    <property type="taxonomic scope" value="Bacteria"/>
</dbReference>
<keyword evidence="2" id="KW-1133">Transmembrane helix</keyword>
<dbReference type="STRING" id="575540.Isop_2694"/>
<gene>
    <name evidence="3" type="ordered locus">Isop_2694</name>
</gene>
<reference key="1">
    <citation type="submission" date="2010-11" db="EMBL/GenBank/DDBJ databases">
        <title>The complete sequence of chromosome of Isophaera pallida ATCC 43644.</title>
        <authorList>
            <consortium name="US DOE Joint Genome Institute (JGI-PGF)"/>
            <person name="Lucas S."/>
            <person name="Copeland A."/>
            <person name="Lapidus A."/>
            <person name="Bruce D."/>
            <person name="Goodwin L."/>
            <person name="Pitluck S."/>
            <person name="Kyrpides N."/>
            <person name="Mavromatis K."/>
            <person name="Pagani I."/>
            <person name="Ivanova N."/>
            <person name="Saunders E."/>
            <person name="Brettin T."/>
            <person name="Detter J.C."/>
            <person name="Han C."/>
            <person name="Tapia R."/>
            <person name="Land M."/>
            <person name="Hauser L."/>
            <person name="Markowitz V."/>
            <person name="Cheng J.-F."/>
            <person name="Hugenholtz P."/>
            <person name="Woyke T."/>
            <person name="Wu D."/>
            <person name="Eisen J.A."/>
        </authorList>
    </citation>
    <scope>NUCLEOTIDE SEQUENCE</scope>
    <source>
        <strain>ATCC 43644</strain>
    </source>
</reference>
<dbReference type="AlphaFoldDB" id="E8QZX2"/>
<keyword evidence="4" id="KW-1185">Reference proteome</keyword>
<evidence type="ECO:0000256" key="2">
    <source>
        <dbReference type="SAM" id="Phobius"/>
    </source>
</evidence>
<protein>
    <submittedName>
        <fullName evidence="3">Uncharacterized protein</fullName>
    </submittedName>
</protein>
<reference evidence="3 4" key="2">
    <citation type="journal article" date="2011" name="Stand. Genomic Sci.">
        <title>Complete genome sequence of Isosphaera pallida type strain (IS1B).</title>
        <authorList>
            <consortium name="US DOE Joint Genome Institute (JGI-PGF)"/>
            <person name="Goker M."/>
            <person name="Cleland D."/>
            <person name="Saunders E."/>
            <person name="Lapidus A."/>
            <person name="Nolan M."/>
            <person name="Lucas S."/>
            <person name="Hammon N."/>
            <person name="Deshpande S."/>
            <person name="Cheng J.F."/>
            <person name="Tapia R."/>
            <person name="Han C."/>
            <person name="Goodwin L."/>
            <person name="Pitluck S."/>
            <person name="Liolios K."/>
            <person name="Pagani I."/>
            <person name="Ivanova N."/>
            <person name="Mavromatis K."/>
            <person name="Pati A."/>
            <person name="Chen A."/>
            <person name="Palaniappan K."/>
            <person name="Land M."/>
            <person name="Hauser L."/>
            <person name="Chang Y.J."/>
            <person name="Jeffries C.D."/>
            <person name="Detter J.C."/>
            <person name="Beck B."/>
            <person name="Woyke T."/>
            <person name="Bristow J."/>
            <person name="Eisen J.A."/>
            <person name="Markowitz V."/>
            <person name="Hugenholtz P."/>
            <person name="Kyrpides N.C."/>
            <person name="Klenk H.P."/>
        </authorList>
    </citation>
    <scope>NUCLEOTIDE SEQUENCE [LARGE SCALE GENOMIC DNA]</scope>
    <source>
        <strain evidence="4">ATCC 43644 / DSM 9630 / IS1B</strain>
    </source>
</reference>
<dbReference type="RefSeq" id="WP_013565551.1">
    <property type="nucleotide sequence ID" value="NC_014962.1"/>
</dbReference>
<proteinExistence type="predicted"/>
<name>E8QZX2_ISOPI</name>
<keyword evidence="2" id="KW-0812">Transmembrane</keyword>
<dbReference type="Proteomes" id="UP000008631">
    <property type="component" value="Chromosome"/>
</dbReference>
<dbReference type="KEGG" id="ipa:Isop_2694"/>
<feature type="compositionally biased region" description="Basic and acidic residues" evidence="1">
    <location>
        <begin position="362"/>
        <end position="374"/>
    </location>
</feature>
<keyword evidence="2" id="KW-0472">Membrane</keyword>
<dbReference type="InParanoid" id="E8QZX2"/>
<evidence type="ECO:0000313" key="3">
    <source>
        <dbReference type="EMBL" id="ADV63263.1"/>
    </source>
</evidence>
<accession>E8QZX2</accession>
<dbReference type="EMBL" id="CP002353">
    <property type="protein sequence ID" value="ADV63263.1"/>
    <property type="molecule type" value="Genomic_DNA"/>
</dbReference>
<dbReference type="OrthoDB" id="262879at2"/>
<feature type="transmembrane region" description="Helical" evidence="2">
    <location>
        <begin position="12"/>
        <end position="32"/>
    </location>
</feature>
<dbReference type="HOGENOM" id="CLU_645255_0_0_0"/>
<feature type="region of interest" description="Disordered" evidence="1">
    <location>
        <begin position="348"/>
        <end position="377"/>
    </location>
</feature>
<sequence>MPTWIDWLRDPRTGVLIVLGVIAVVGTARKLLQGRRARAMANRLAADQAEPADIAESWRHGREVLIELFRLLTEAQGERFEAAGRALARLWAGDQLVAQEEQAVVRRGWRVAWEARRVYPRDLTGPLMVTIRHGLSFLGPAGQTGPRHRPQSSEPPIVRQDQLEWSFQVAGSRRAGLEVWSPWKPGPPEPIVVPIDPADFPERGPHRLILKVRVRALATRAPRETATLNPRDDETGVVWSIELPHLAHPLEFDPSLRVESILAPADADRAEAIARVLRFDAAEPRRWTESDVADEPRFWPISTAWALRDPPRLRVVGPVPRDLAHRVALEFDLPDAPAIPLGRLIALNDADPPPTPESPTPMEHEEHFESEPPTDRVLPIERAGPLRVRAVLTPDPQRAWSVPGVRSLWPETIRTPWVEVEVVRR</sequence>
<feature type="region of interest" description="Disordered" evidence="1">
    <location>
        <begin position="138"/>
        <end position="157"/>
    </location>
</feature>
<evidence type="ECO:0000313" key="4">
    <source>
        <dbReference type="Proteomes" id="UP000008631"/>
    </source>
</evidence>